<keyword evidence="2" id="KW-1185">Reference proteome</keyword>
<reference evidence="1 2" key="1">
    <citation type="journal article" date="2013" name="Int. J. Syst. Evol. Microbiol.">
        <title>Kordia antarctica sp. nov., isolated from Antarctic seawater.</title>
        <authorList>
            <person name="Baek K."/>
            <person name="Choi A."/>
            <person name="Kang I."/>
            <person name="Lee K."/>
            <person name="Cho J.C."/>
        </authorList>
    </citation>
    <scope>NUCLEOTIDE SEQUENCE [LARGE SCALE GENOMIC DNA]</scope>
    <source>
        <strain evidence="1 2">IMCC3317</strain>
    </source>
</reference>
<dbReference type="KEGG" id="kan:IMCC3317_16750"/>
<dbReference type="OrthoDB" id="677427at2"/>
<gene>
    <name evidence="1" type="ORF">IMCC3317_16750</name>
</gene>
<name>A0A7L4ZHV5_9FLAO</name>
<dbReference type="RefSeq" id="WP_160129028.1">
    <property type="nucleotide sequence ID" value="NZ_CP019288.1"/>
</dbReference>
<accession>A0A7L4ZHV5</accession>
<dbReference type="Proteomes" id="UP000464657">
    <property type="component" value="Chromosome"/>
</dbReference>
<evidence type="ECO:0000313" key="1">
    <source>
        <dbReference type="EMBL" id="QHI36313.1"/>
    </source>
</evidence>
<dbReference type="EMBL" id="CP019288">
    <property type="protein sequence ID" value="QHI36313.1"/>
    <property type="molecule type" value="Genomic_DNA"/>
</dbReference>
<sequence length="137" mass="16044">MTFLFLGLCINAQTKNDHYNFKEQQVDTFINEVYGDQAQKVIFSNKNLYEAFKKLILQRMKIVKQSEIQGKKVPKITDQGMLNTYNSALRHDAAFNINNFNPLKYKLAFFDIASVRIYQIDNTDYILIIQPQPKLQN</sequence>
<evidence type="ECO:0000313" key="2">
    <source>
        <dbReference type="Proteomes" id="UP000464657"/>
    </source>
</evidence>
<dbReference type="AlphaFoldDB" id="A0A7L4ZHV5"/>
<protein>
    <submittedName>
        <fullName evidence="1">Uncharacterized protein</fullName>
    </submittedName>
</protein>
<proteinExistence type="predicted"/>
<organism evidence="1 2">
    <name type="scientific">Kordia antarctica</name>
    <dbReference type="NCBI Taxonomy" id="1218801"/>
    <lineage>
        <taxon>Bacteria</taxon>
        <taxon>Pseudomonadati</taxon>
        <taxon>Bacteroidota</taxon>
        <taxon>Flavobacteriia</taxon>
        <taxon>Flavobacteriales</taxon>
        <taxon>Flavobacteriaceae</taxon>
        <taxon>Kordia</taxon>
    </lineage>
</organism>